<dbReference type="KEGG" id="cagg:HYG79_09530"/>
<dbReference type="SUPFAM" id="SSF53271">
    <property type="entry name" value="PRTase-like"/>
    <property type="match status" value="1"/>
</dbReference>
<keyword evidence="3" id="KW-1185">Reference proteome</keyword>
<dbReference type="PANTHER" id="PTHR47505:SF1">
    <property type="entry name" value="DNA UTILIZATION PROTEIN YHGH"/>
    <property type="match status" value="1"/>
</dbReference>
<evidence type="ECO:0000256" key="1">
    <source>
        <dbReference type="ARBA" id="ARBA00008007"/>
    </source>
</evidence>
<name>A0A7H9AQ93_9FLAO</name>
<dbReference type="EMBL" id="CP058595">
    <property type="protein sequence ID" value="QLG45577.1"/>
    <property type="molecule type" value="Genomic_DNA"/>
</dbReference>
<dbReference type="InterPro" id="IPR029057">
    <property type="entry name" value="PRTase-like"/>
</dbReference>
<dbReference type="InterPro" id="IPR000836">
    <property type="entry name" value="PRTase_dom"/>
</dbReference>
<protein>
    <submittedName>
        <fullName evidence="2">ComF family protein</fullName>
    </submittedName>
</protein>
<dbReference type="Proteomes" id="UP000509302">
    <property type="component" value="Chromosome"/>
</dbReference>
<dbReference type="PANTHER" id="PTHR47505">
    <property type="entry name" value="DNA UTILIZATION PROTEIN YHGH"/>
    <property type="match status" value="1"/>
</dbReference>
<reference evidence="2 3" key="1">
    <citation type="journal article" date="2006" name="Int. J. Syst. Evol. Microbiol.">
        <title>Costertonia aggregata gen. nov., sp. nov., a mesophilic marine bacterium of the family Flavobacteriaceae, isolated from a mature biofilm.</title>
        <authorList>
            <person name="Kwon K.K."/>
            <person name="Lee Y.K."/>
            <person name="Lee H.K."/>
        </authorList>
    </citation>
    <scope>NUCLEOTIDE SEQUENCE [LARGE SCALE GENOMIC DNA]</scope>
    <source>
        <strain evidence="2 3">KCCM 42265</strain>
    </source>
</reference>
<dbReference type="Gene3D" id="3.40.50.2020">
    <property type="match status" value="1"/>
</dbReference>
<sequence length="236" mass="26800">MCPSKLSNILNDINTILVPIVCFGCNAHLRKGERLLCTVCRNSLPVTEYNFIDENPIDRNFYGRVNVKKASSLFFFIENGIVKNLIHNLKYKNQEQISGFLGDWYGEILKTDSGIAKIDFVIPVPLHKKKRRKRGYNQVDGFGKGIAHHLGAKFRDDLLLKTANTRTQTKKDRIFRWQNAQELYILNTVDILQNKNILLVDDVITTGATLEACSTALQQAKDVKIFIATMAVVPLF</sequence>
<accession>A0A7H9AQ93</accession>
<dbReference type="InterPro" id="IPR051910">
    <property type="entry name" value="ComF/GntX_DNA_util-trans"/>
</dbReference>
<dbReference type="CDD" id="cd06223">
    <property type="entry name" value="PRTases_typeI"/>
    <property type="match status" value="1"/>
</dbReference>
<gene>
    <name evidence="2" type="ORF">HYG79_09530</name>
</gene>
<organism evidence="2 3">
    <name type="scientific">Costertonia aggregata</name>
    <dbReference type="NCBI Taxonomy" id="343403"/>
    <lineage>
        <taxon>Bacteria</taxon>
        <taxon>Pseudomonadati</taxon>
        <taxon>Bacteroidota</taxon>
        <taxon>Flavobacteriia</taxon>
        <taxon>Flavobacteriales</taxon>
        <taxon>Flavobacteriaceae</taxon>
        <taxon>Costertonia</taxon>
    </lineage>
</organism>
<dbReference type="AlphaFoldDB" id="A0A7H9AQ93"/>
<proteinExistence type="inferred from homology"/>
<comment type="similarity">
    <text evidence="1">Belongs to the ComF/GntX family.</text>
</comment>
<evidence type="ECO:0000313" key="3">
    <source>
        <dbReference type="Proteomes" id="UP000509302"/>
    </source>
</evidence>
<evidence type="ECO:0000313" key="2">
    <source>
        <dbReference type="EMBL" id="QLG45577.1"/>
    </source>
</evidence>